<reference evidence="2 3" key="1">
    <citation type="submission" date="2014-06" db="EMBL/GenBank/DDBJ databases">
        <title>Draft genome sequence of Bacillus manliponensis JCM 15802 (MCCC 1A00708).</title>
        <authorList>
            <person name="Lai Q."/>
            <person name="Liu Y."/>
            <person name="Shao Z."/>
        </authorList>
    </citation>
    <scope>NUCLEOTIDE SEQUENCE [LARGE SCALE GENOMIC DNA]</scope>
    <source>
        <strain evidence="2 3">JCM 15802</strain>
    </source>
</reference>
<accession>A0A073K0I3</accession>
<dbReference type="EMBL" id="JOTN01000005">
    <property type="protein sequence ID" value="KEK19927.1"/>
    <property type="molecule type" value="Genomic_DNA"/>
</dbReference>
<evidence type="ECO:0000313" key="2">
    <source>
        <dbReference type="EMBL" id="KEK19927.1"/>
    </source>
</evidence>
<evidence type="ECO:0000313" key="3">
    <source>
        <dbReference type="Proteomes" id="UP000027822"/>
    </source>
</evidence>
<proteinExistence type="predicted"/>
<dbReference type="Proteomes" id="UP000027822">
    <property type="component" value="Unassembled WGS sequence"/>
</dbReference>
<feature type="coiled-coil region" evidence="1">
    <location>
        <begin position="107"/>
        <end position="144"/>
    </location>
</feature>
<organism evidence="2 3">
    <name type="scientific">Bacillus manliponensis</name>
    <dbReference type="NCBI Taxonomy" id="574376"/>
    <lineage>
        <taxon>Bacteria</taxon>
        <taxon>Bacillati</taxon>
        <taxon>Bacillota</taxon>
        <taxon>Bacilli</taxon>
        <taxon>Bacillales</taxon>
        <taxon>Bacillaceae</taxon>
        <taxon>Bacillus</taxon>
        <taxon>Bacillus cereus group</taxon>
    </lineage>
</organism>
<dbReference type="OrthoDB" id="2869075at2"/>
<gene>
    <name evidence="2" type="ORF">BAMA_19360</name>
</gene>
<comment type="caution">
    <text evidence="2">The sequence shown here is derived from an EMBL/GenBank/DDBJ whole genome shotgun (WGS) entry which is preliminary data.</text>
</comment>
<dbReference type="AlphaFoldDB" id="A0A073K0I3"/>
<dbReference type="RefSeq" id="WP_034638134.1">
    <property type="nucleotide sequence ID" value="NZ_CBCSJC010000007.1"/>
</dbReference>
<sequence length="189" mass="21983">MNKKEKGRPPKYTDEELTKILLDYVSKTPGKINFSALENTTGIKRHVWSRRKRKDIERLNTPLLSKKNDAPPLPLPNIEFIIERYGNDTKALSGALKHVNEVIQSLYDDLLQSRKKIEQDKENIEQQQNKIKELTITLREYEDIVAGSVYKDNREENQLQSNLLTINGNNKENAVSLDFKKMFPNIFLK</sequence>
<dbReference type="STRING" id="574376.BAMA_19360"/>
<keyword evidence="1" id="KW-0175">Coiled coil</keyword>
<evidence type="ECO:0000256" key="1">
    <source>
        <dbReference type="SAM" id="Coils"/>
    </source>
</evidence>
<dbReference type="eggNOG" id="ENOG50336C3">
    <property type="taxonomic scope" value="Bacteria"/>
</dbReference>
<keyword evidence="3" id="KW-1185">Reference proteome</keyword>
<protein>
    <submittedName>
        <fullName evidence="2">Uncharacterized protein</fullName>
    </submittedName>
</protein>
<name>A0A073K0I3_9BACI</name>